<proteinExistence type="predicted"/>
<evidence type="ECO:0000259" key="3">
    <source>
        <dbReference type="Pfam" id="PF03537"/>
    </source>
</evidence>
<evidence type="ECO:0000313" key="4">
    <source>
        <dbReference type="EMBL" id="TVY16195.1"/>
    </source>
</evidence>
<sequence length="289" mass="31947">MHSFFSSPQSNVPTSTQGTIITGIMASHDQIWQPAVGTTWQIILSAPLKLGNTSLTITLNVEVFDIDLFENPKSTIEALHRLGKRAIAYFSAGSYEPDRPDSADFKSSDLGKKMDGWPKEKWVDIRSQDIRNIMSRRIELAAQKGFDGIDPDNIDGYDNKNGLGLSKADSIDFIQFLAAKAHELNLSIALKNGGDIVPAVLPFVDFSVNEQCVQYDEVASFSPFIKAGKPVFHIEYPEEMKSKTIKHLQAKTGPALHAGDFSTVLKKMDLDGWVEFCDGRTATTEIDFS</sequence>
<comment type="catalytic activity">
    <reaction evidence="1">
        <text>Hydrolysis of terminal, non-reducing alpha-D-galactose residues in alpha-D-galactosides, including galactose oligosaccharides, galactomannans and galactolipids.</text>
        <dbReference type="EC" id="3.2.1.22"/>
    </reaction>
</comment>
<accession>A0A8T9B8U8</accession>
<evidence type="ECO:0000256" key="1">
    <source>
        <dbReference type="ARBA" id="ARBA00001255"/>
    </source>
</evidence>
<evidence type="ECO:0000313" key="5">
    <source>
        <dbReference type="Proteomes" id="UP000469559"/>
    </source>
</evidence>
<dbReference type="Proteomes" id="UP000469559">
    <property type="component" value="Unassembled WGS sequence"/>
</dbReference>
<feature type="domain" description="Glycoside-hydrolase family GH114 TIM-barrel" evidence="3">
    <location>
        <begin position="39"/>
        <end position="273"/>
    </location>
</feature>
<dbReference type="Gene3D" id="3.20.20.70">
    <property type="entry name" value="Aldolase class I"/>
    <property type="match status" value="1"/>
</dbReference>
<dbReference type="OrthoDB" id="2108802at2759"/>
<gene>
    <name evidence="4" type="ORF">LARI1_G005757</name>
</gene>
<dbReference type="PANTHER" id="PTHR35273">
    <property type="entry name" value="ALPHA-1,4 POLYGALACTOSAMINIDASE, PUTATIVE (AFU_ORTHOLOGUE AFUA_3G07890)-RELATED"/>
    <property type="match status" value="1"/>
</dbReference>
<comment type="caution">
    <text evidence="4">The sequence shown here is derived from an EMBL/GenBank/DDBJ whole genome shotgun (WGS) entry which is preliminary data.</text>
</comment>
<dbReference type="InterPro" id="IPR017853">
    <property type="entry name" value="GH"/>
</dbReference>
<dbReference type="Pfam" id="PF03537">
    <property type="entry name" value="Glyco_hydro_114"/>
    <property type="match status" value="1"/>
</dbReference>
<dbReference type="EC" id="3.2.1.22" evidence="2"/>
<dbReference type="InterPro" id="IPR013785">
    <property type="entry name" value="Aldolase_TIM"/>
</dbReference>
<dbReference type="PANTHER" id="PTHR35273:SF2">
    <property type="entry name" value="ALPHA-GALACTOSIDASE"/>
    <property type="match status" value="1"/>
</dbReference>
<evidence type="ECO:0000256" key="2">
    <source>
        <dbReference type="ARBA" id="ARBA00012755"/>
    </source>
</evidence>
<dbReference type="AlphaFoldDB" id="A0A8T9B8U8"/>
<reference evidence="4 5" key="1">
    <citation type="submission" date="2018-05" db="EMBL/GenBank/DDBJ databases">
        <title>Whole genome sequencing for identification of molecular markers to develop diagnostic detection tools for the regulated plant pathogen Lachnellula willkommii.</title>
        <authorList>
            <person name="Giroux E."/>
            <person name="Bilodeau G."/>
        </authorList>
    </citation>
    <scope>NUCLEOTIDE SEQUENCE [LARGE SCALE GENOMIC DNA]</scope>
    <source>
        <strain evidence="4 5">CBS 203.66</strain>
    </source>
</reference>
<dbReference type="InterPro" id="IPR004352">
    <property type="entry name" value="GH114_TIM-barrel"/>
</dbReference>
<dbReference type="GO" id="GO:0004557">
    <property type="term" value="F:alpha-galactosidase activity"/>
    <property type="evidence" value="ECO:0007669"/>
    <property type="project" value="UniProtKB-EC"/>
</dbReference>
<protein>
    <recommendedName>
        <fullName evidence="2">alpha-galactosidase</fullName>
        <ecNumber evidence="2">3.2.1.22</ecNumber>
    </recommendedName>
</protein>
<dbReference type="EMBL" id="QGMF01000399">
    <property type="protein sequence ID" value="TVY16195.1"/>
    <property type="molecule type" value="Genomic_DNA"/>
</dbReference>
<keyword evidence="5" id="KW-1185">Reference proteome</keyword>
<dbReference type="SUPFAM" id="SSF51445">
    <property type="entry name" value="(Trans)glycosidases"/>
    <property type="match status" value="1"/>
</dbReference>
<name>A0A8T9B8U8_9HELO</name>
<organism evidence="4 5">
    <name type="scientific">Lachnellula arida</name>
    <dbReference type="NCBI Taxonomy" id="1316785"/>
    <lineage>
        <taxon>Eukaryota</taxon>
        <taxon>Fungi</taxon>
        <taxon>Dikarya</taxon>
        <taxon>Ascomycota</taxon>
        <taxon>Pezizomycotina</taxon>
        <taxon>Leotiomycetes</taxon>
        <taxon>Helotiales</taxon>
        <taxon>Lachnaceae</taxon>
        <taxon>Lachnellula</taxon>
    </lineage>
</organism>